<name>A0AAQ3L685_9LILI</name>
<keyword evidence="4" id="KW-1185">Reference proteome</keyword>
<proteinExistence type="predicted"/>
<gene>
    <name evidence="3" type="ORF">Cni_G28864</name>
</gene>
<protein>
    <submittedName>
        <fullName evidence="3">Zinc finger BED domain-containing protein RICESLEEPER 2-like</fullName>
    </submittedName>
</protein>
<dbReference type="InterPro" id="IPR012337">
    <property type="entry name" value="RNaseH-like_sf"/>
</dbReference>
<feature type="region of interest" description="Disordered" evidence="1">
    <location>
        <begin position="213"/>
        <end position="233"/>
    </location>
</feature>
<dbReference type="Proteomes" id="UP001327560">
    <property type="component" value="Chromosome 9"/>
</dbReference>
<accession>A0AAQ3L685</accession>
<feature type="domain" description="HAT C-terminal dimerisation" evidence="2">
    <location>
        <begin position="258"/>
        <end position="340"/>
    </location>
</feature>
<dbReference type="PANTHER" id="PTHR46481:SF6">
    <property type="entry name" value="ZINC FINGER BED DOMAIN-CONTAINING PROTEIN RICESLEEPER 2-LIKE"/>
    <property type="match status" value="1"/>
</dbReference>
<sequence length="369" mass="42286">MHHDMSLRSAAFDPLKFRELLISAIIMHDLPLSFVEYSRVRALFTYLREKMPIICRNTARADILKLYKREKSHMKCLLEETSGTICLTSDLWTSIATDGYLYLTVHFIDKNWVLQNRILNFILMPPPHSGIELNNKINSLLTEWAISVTLGNALANDTCVSLLRSHLSMKNALLAKGEFFHQRCCAHIMNLIVQDDLKEIIVAVEKVRESVKECGSSMSSPPKGQSGSHCDQETQEEDMLEFDVYEGDEYSMASRKLELEKYLDETRIDRKTELDILSYWKINGQRYPTVARMARDILSIPLSTMASESTFNCEGRVLDQYRSSLKPDLVEAIMCSRDWLYGLTVDTKMSMDVLIEDVMSLNINDKPST</sequence>
<dbReference type="EMBL" id="CP136898">
    <property type="protein sequence ID" value="WOL20062.1"/>
    <property type="molecule type" value="Genomic_DNA"/>
</dbReference>
<dbReference type="InterPro" id="IPR052035">
    <property type="entry name" value="ZnF_BED_domain_contain"/>
</dbReference>
<dbReference type="SUPFAM" id="SSF53098">
    <property type="entry name" value="Ribonuclease H-like"/>
    <property type="match status" value="1"/>
</dbReference>
<evidence type="ECO:0000259" key="2">
    <source>
        <dbReference type="Pfam" id="PF05699"/>
    </source>
</evidence>
<feature type="compositionally biased region" description="Polar residues" evidence="1">
    <location>
        <begin position="216"/>
        <end position="229"/>
    </location>
</feature>
<evidence type="ECO:0000313" key="3">
    <source>
        <dbReference type="EMBL" id="WOL20062.1"/>
    </source>
</evidence>
<dbReference type="PANTHER" id="PTHR46481">
    <property type="entry name" value="ZINC FINGER BED DOMAIN-CONTAINING PROTEIN 4"/>
    <property type="match status" value="1"/>
</dbReference>
<dbReference type="AlphaFoldDB" id="A0AAQ3L685"/>
<dbReference type="InterPro" id="IPR008906">
    <property type="entry name" value="HATC_C_dom"/>
</dbReference>
<organism evidence="3 4">
    <name type="scientific">Canna indica</name>
    <name type="common">Indian-shot</name>
    <dbReference type="NCBI Taxonomy" id="4628"/>
    <lineage>
        <taxon>Eukaryota</taxon>
        <taxon>Viridiplantae</taxon>
        <taxon>Streptophyta</taxon>
        <taxon>Embryophyta</taxon>
        <taxon>Tracheophyta</taxon>
        <taxon>Spermatophyta</taxon>
        <taxon>Magnoliopsida</taxon>
        <taxon>Liliopsida</taxon>
        <taxon>Zingiberales</taxon>
        <taxon>Cannaceae</taxon>
        <taxon>Canna</taxon>
    </lineage>
</organism>
<evidence type="ECO:0000313" key="4">
    <source>
        <dbReference type="Proteomes" id="UP001327560"/>
    </source>
</evidence>
<evidence type="ECO:0000256" key="1">
    <source>
        <dbReference type="SAM" id="MobiDB-lite"/>
    </source>
</evidence>
<reference evidence="3 4" key="1">
    <citation type="submission" date="2023-10" db="EMBL/GenBank/DDBJ databases">
        <title>Chromosome-scale genome assembly provides insights into flower coloration mechanisms of Canna indica.</title>
        <authorList>
            <person name="Li C."/>
        </authorList>
    </citation>
    <scope>NUCLEOTIDE SEQUENCE [LARGE SCALE GENOMIC DNA]</scope>
    <source>
        <tissue evidence="3">Flower</tissue>
    </source>
</reference>
<dbReference type="Pfam" id="PF05699">
    <property type="entry name" value="Dimer_Tnp_hAT"/>
    <property type="match status" value="1"/>
</dbReference>
<dbReference type="GO" id="GO:0046983">
    <property type="term" value="F:protein dimerization activity"/>
    <property type="evidence" value="ECO:0007669"/>
    <property type="project" value="InterPro"/>
</dbReference>